<dbReference type="Pfam" id="PF14590">
    <property type="entry name" value="DUF4447"/>
    <property type="match status" value="1"/>
</dbReference>
<dbReference type="SUPFAM" id="SSF47413">
    <property type="entry name" value="lambda repressor-like DNA-binding domains"/>
    <property type="match status" value="1"/>
</dbReference>
<dbReference type="InterPro" id="IPR027909">
    <property type="entry name" value="DUF4447"/>
</dbReference>
<dbReference type="InterPro" id="IPR027910">
    <property type="entry name" value="YdiL_sf"/>
</dbReference>
<evidence type="ECO:0000313" key="1">
    <source>
        <dbReference type="EMBL" id="GMA80824.1"/>
    </source>
</evidence>
<keyword evidence="2" id="KW-1185">Reference proteome</keyword>
<organism evidence="1 2">
    <name type="scientific">Shewanella glacialipiscicola</name>
    <dbReference type="NCBI Taxonomy" id="614069"/>
    <lineage>
        <taxon>Bacteria</taxon>
        <taxon>Pseudomonadati</taxon>
        <taxon>Pseudomonadota</taxon>
        <taxon>Gammaproteobacteria</taxon>
        <taxon>Alteromonadales</taxon>
        <taxon>Shewanellaceae</taxon>
        <taxon>Shewanella</taxon>
    </lineage>
</organism>
<name>A0ABQ6J0Q9_9GAMM</name>
<accession>A0ABQ6J0Q9</accession>
<proteinExistence type="predicted"/>
<dbReference type="InterPro" id="IPR010982">
    <property type="entry name" value="Lambda_DNA-bd_dom_sf"/>
</dbReference>
<dbReference type="Gene3D" id="1.10.3100.10">
    <property type="entry name" value="Putative cytoplasmic protein"/>
    <property type="match status" value="1"/>
</dbReference>
<reference evidence="2" key="1">
    <citation type="journal article" date="2019" name="Int. J. Syst. Evol. Microbiol.">
        <title>The Global Catalogue of Microorganisms (GCM) 10K type strain sequencing project: providing services to taxonomists for standard genome sequencing and annotation.</title>
        <authorList>
            <consortium name="The Broad Institute Genomics Platform"/>
            <consortium name="The Broad Institute Genome Sequencing Center for Infectious Disease"/>
            <person name="Wu L."/>
            <person name="Ma J."/>
        </authorList>
    </citation>
    <scope>NUCLEOTIDE SEQUENCE [LARGE SCALE GENOMIC DNA]</scope>
    <source>
        <strain evidence="2">NBRC 102030</strain>
    </source>
</reference>
<comment type="caution">
    <text evidence="1">The sequence shown here is derived from an EMBL/GenBank/DDBJ whole genome shotgun (WGS) entry which is preliminary data.</text>
</comment>
<sequence>MSKNIGLNAIEMSYLRQSLSLSAAQVGTLTNHSEVDVLAWESGEQVAPELAQKNYSILMTLSRCKCSIPAMALKSYLKKNLSVT</sequence>
<dbReference type="EMBL" id="BSUY01000001">
    <property type="protein sequence ID" value="GMA80824.1"/>
    <property type="molecule type" value="Genomic_DNA"/>
</dbReference>
<evidence type="ECO:0000313" key="2">
    <source>
        <dbReference type="Proteomes" id="UP001157046"/>
    </source>
</evidence>
<evidence type="ECO:0008006" key="3">
    <source>
        <dbReference type="Google" id="ProtNLM"/>
    </source>
</evidence>
<gene>
    <name evidence="1" type="ORF">GCM10025855_03570</name>
</gene>
<protein>
    <recommendedName>
        <fullName evidence="3">Transcriptional regulator</fullName>
    </recommendedName>
</protein>
<dbReference type="Proteomes" id="UP001157046">
    <property type="component" value="Unassembled WGS sequence"/>
</dbReference>